<gene>
    <name evidence="2" type="ORF">EIN_201200</name>
</gene>
<reference evidence="2 3" key="1">
    <citation type="submission" date="2012-10" db="EMBL/GenBank/DDBJ databases">
        <authorList>
            <person name="Zafar N."/>
            <person name="Inman J."/>
            <person name="Hall N."/>
            <person name="Lorenzi H."/>
            <person name="Caler E."/>
        </authorList>
    </citation>
    <scope>NUCLEOTIDE SEQUENCE [LARGE SCALE GENOMIC DNA]</scope>
    <source>
        <strain evidence="2 3">IP1</strain>
    </source>
</reference>
<evidence type="ECO:0008006" key="4">
    <source>
        <dbReference type="Google" id="ProtNLM"/>
    </source>
</evidence>
<organism evidence="2 3">
    <name type="scientific">Entamoeba invadens IP1</name>
    <dbReference type="NCBI Taxonomy" id="370355"/>
    <lineage>
        <taxon>Eukaryota</taxon>
        <taxon>Amoebozoa</taxon>
        <taxon>Evosea</taxon>
        <taxon>Archamoebae</taxon>
        <taxon>Mastigamoebida</taxon>
        <taxon>Entamoebidae</taxon>
        <taxon>Entamoeba</taxon>
    </lineage>
</organism>
<feature type="compositionally biased region" description="Polar residues" evidence="1">
    <location>
        <begin position="1"/>
        <end position="12"/>
    </location>
</feature>
<dbReference type="AlphaFoldDB" id="A0A0A1UBL9"/>
<dbReference type="VEuPathDB" id="AmoebaDB:EIN_201200"/>
<evidence type="ECO:0000256" key="1">
    <source>
        <dbReference type="SAM" id="MobiDB-lite"/>
    </source>
</evidence>
<accession>A0A0A1UBL9</accession>
<proteinExistence type="predicted"/>
<evidence type="ECO:0000313" key="2">
    <source>
        <dbReference type="EMBL" id="ELP89625.1"/>
    </source>
</evidence>
<sequence>MGNTSTTSSARSTPIPKMHRRHVKDYDLSPQQMFYKVDTMTPDSIEPETQLSPSLEIKGKTYNRSKSDHFLVKRAKKAKLLRPFSKGTTPHSHKKQETTCQFVEDLEDYETTIFNRERDFMTEVIKKTGNTQSNIIFDSRLSGMDQRELKAQIVGKEKLIFLFVSKTGEIFGFYQNDLVCPQSNQNVLNATSDNFVLFGRPNPWEGPVFITRKEEKMNEKKTFVIHQDTHGMLLSCFSAFWVETNGDVNFNMCVKNYYEVPQTSTNPLTGKPNSEKIVCERIAVLKCF</sequence>
<dbReference type="EMBL" id="KB206596">
    <property type="protein sequence ID" value="ELP89625.1"/>
    <property type="molecule type" value="Genomic_DNA"/>
</dbReference>
<dbReference type="GeneID" id="14888599"/>
<evidence type="ECO:0000313" key="3">
    <source>
        <dbReference type="Proteomes" id="UP000014680"/>
    </source>
</evidence>
<protein>
    <recommendedName>
        <fullName evidence="4">TLDc domain-containing protein</fullName>
    </recommendedName>
</protein>
<dbReference type="Proteomes" id="UP000014680">
    <property type="component" value="Unassembled WGS sequence"/>
</dbReference>
<feature type="region of interest" description="Disordered" evidence="1">
    <location>
        <begin position="1"/>
        <end position="23"/>
    </location>
</feature>
<name>A0A0A1UBL9_ENTIV</name>
<keyword evidence="3" id="KW-1185">Reference proteome</keyword>
<dbReference type="KEGG" id="eiv:EIN_201200"/>
<dbReference type="RefSeq" id="XP_004256396.1">
    <property type="nucleotide sequence ID" value="XM_004256348.1"/>
</dbReference>